<dbReference type="EMBL" id="JAFFZP010000003">
    <property type="protein sequence ID" value="MBN0986305.1"/>
    <property type="molecule type" value="Genomic_DNA"/>
</dbReference>
<organism evidence="2 3">
    <name type="scientific">Amphritea pacifica</name>
    <dbReference type="NCBI Taxonomy" id="2811233"/>
    <lineage>
        <taxon>Bacteria</taxon>
        <taxon>Pseudomonadati</taxon>
        <taxon>Pseudomonadota</taxon>
        <taxon>Gammaproteobacteria</taxon>
        <taxon>Oceanospirillales</taxon>
        <taxon>Oceanospirillaceae</taxon>
        <taxon>Amphritea</taxon>
    </lineage>
</organism>
<proteinExistence type="predicted"/>
<dbReference type="Pfam" id="PF01298">
    <property type="entry name" value="TbpB_B_D"/>
    <property type="match status" value="1"/>
</dbReference>
<name>A0ABS2W3M6_9GAMM</name>
<dbReference type="InterPro" id="IPR011250">
    <property type="entry name" value="OMP/PagP_B-barrel"/>
</dbReference>
<dbReference type="RefSeq" id="WP_205212875.1">
    <property type="nucleotide sequence ID" value="NZ_JAFFZP010000003.1"/>
</dbReference>
<reference evidence="2 3" key="1">
    <citation type="submission" date="2021-02" db="EMBL/GenBank/DDBJ databases">
        <title>A novel species of genus Amphritea isolated from a fishpond in China.</title>
        <authorList>
            <person name="Lu H."/>
        </authorList>
    </citation>
    <scope>NUCLEOTIDE SEQUENCE [LARGE SCALE GENOMIC DNA]</scope>
    <source>
        <strain evidence="2 3">RP18W</strain>
    </source>
</reference>
<evidence type="ECO:0000313" key="3">
    <source>
        <dbReference type="Proteomes" id="UP000760472"/>
    </source>
</evidence>
<gene>
    <name evidence="2" type="ORF">JW498_02890</name>
</gene>
<evidence type="ECO:0000259" key="1">
    <source>
        <dbReference type="Pfam" id="PF01298"/>
    </source>
</evidence>
<dbReference type="Proteomes" id="UP000760472">
    <property type="component" value="Unassembled WGS sequence"/>
</dbReference>
<protein>
    <recommendedName>
        <fullName evidence="1">Transferrin-binding protein B C-lobe/N-lobe beta-barrel domain-containing protein</fullName>
    </recommendedName>
</protein>
<dbReference type="Gene3D" id="2.40.160.90">
    <property type="match status" value="1"/>
</dbReference>
<feature type="domain" description="Transferrin-binding protein B C-lobe/N-lobe beta-barrel" evidence="1">
    <location>
        <begin position="173"/>
        <end position="299"/>
    </location>
</feature>
<dbReference type="SUPFAM" id="SSF56925">
    <property type="entry name" value="OMPA-like"/>
    <property type="match status" value="1"/>
</dbReference>
<evidence type="ECO:0000313" key="2">
    <source>
        <dbReference type="EMBL" id="MBN0986305.1"/>
    </source>
</evidence>
<dbReference type="InterPro" id="IPR001677">
    <property type="entry name" value="TbpB_B_D"/>
</dbReference>
<dbReference type="PROSITE" id="PS51257">
    <property type="entry name" value="PROKAR_LIPOPROTEIN"/>
    <property type="match status" value="1"/>
</dbReference>
<accession>A0ABS2W3M6</accession>
<comment type="caution">
    <text evidence="2">The sequence shown here is derived from an EMBL/GenBank/DDBJ whole genome shotgun (WGS) entry which is preliminary data.</text>
</comment>
<keyword evidence="3" id="KW-1185">Reference proteome</keyword>
<sequence>MNNSLKTTLLCCSLTLLVTGCGGGGGSSAVVKRSFTSFSAIPANSIVDIEGQSVESSYVANDTSVTGISDLGTDSTAKATLTYDSSGNISKLTIATDNGTINWDSSADFFFYSAPVQEVLSADESNYGVAIVPVDMGWDYQTLGSWVTGMGDLNSAGRFGAISVGSRTDGSAVPTTGSATFTGLVSGFYVDAAGTPFFVAGNTSISADFTARSLNFTTFNNNTVDGNTAAAGVNSDLNLTGTLTYSAGSNNFSGAVTGTGLAGTANGYFYGPAAEEAGGTFSLSGSGVESYVGAFGASQ</sequence>